<dbReference type="InParanoid" id="A0A543ASA6"/>
<feature type="region of interest" description="Disordered" evidence="1">
    <location>
        <begin position="1"/>
        <end position="90"/>
    </location>
</feature>
<feature type="transmembrane region" description="Helical" evidence="2">
    <location>
        <begin position="96"/>
        <end position="124"/>
    </location>
</feature>
<dbReference type="Proteomes" id="UP000317043">
    <property type="component" value="Unassembled WGS sequence"/>
</dbReference>
<evidence type="ECO:0000256" key="2">
    <source>
        <dbReference type="SAM" id="Phobius"/>
    </source>
</evidence>
<keyword evidence="4" id="KW-1185">Reference proteome</keyword>
<reference evidence="3 4" key="1">
    <citation type="submission" date="2019-06" db="EMBL/GenBank/DDBJ databases">
        <title>Sequencing the genomes of 1000 actinobacteria strains.</title>
        <authorList>
            <person name="Klenk H.-P."/>
        </authorList>
    </citation>
    <scope>NUCLEOTIDE SEQUENCE [LARGE SCALE GENOMIC DNA]</scope>
    <source>
        <strain evidence="3 4">DSM 45928</strain>
    </source>
</reference>
<feature type="compositionally biased region" description="Low complexity" evidence="1">
    <location>
        <begin position="20"/>
        <end position="38"/>
    </location>
</feature>
<keyword evidence="2" id="KW-1133">Transmembrane helix</keyword>
<evidence type="ECO:0000313" key="4">
    <source>
        <dbReference type="Proteomes" id="UP000317043"/>
    </source>
</evidence>
<keyword evidence="2" id="KW-0472">Membrane</keyword>
<evidence type="ECO:0000313" key="3">
    <source>
        <dbReference type="EMBL" id="TQL75463.1"/>
    </source>
</evidence>
<name>A0A543ASA6_9ACTN</name>
<protein>
    <recommendedName>
        <fullName evidence="5">DUF4878 domain-containing protein</fullName>
    </recommendedName>
</protein>
<comment type="caution">
    <text evidence="3">The sequence shown here is derived from an EMBL/GenBank/DDBJ whole genome shotgun (WGS) entry which is preliminary data.</text>
</comment>
<dbReference type="OrthoDB" id="5197221at2"/>
<keyword evidence="2" id="KW-0812">Transmembrane</keyword>
<feature type="compositionally biased region" description="Pro residues" evidence="1">
    <location>
        <begin position="1"/>
        <end position="19"/>
    </location>
</feature>
<proteinExistence type="predicted"/>
<feature type="compositionally biased region" description="Pro residues" evidence="1">
    <location>
        <begin position="63"/>
        <end position="72"/>
    </location>
</feature>
<evidence type="ECO:0008006" key="5">
    <source>
        <dbReference type="Google" id="ProtNLM"/>
    </source>
</evidence>
<gene>
    <name evidence="3" type="ORF">FB566_0968</name>
</gene>
<dbReference type="EMBL" id="VFOW01000001">
    <property type="protein sequence ID" value="TQL75463.1"/>
    <property type="molecule type" value="Genomic_DNA"/>
</dbReference>
<organism evidence="3 4">
    <name type="scientific">Stackebrandtia endophytica</name>
    <dbReference type="NCBI Taxonomy" id="1496996"/>
    <lineage>
        <taxon>Bacteria</taxon>
        <taxon>Bacillati</taxon>
        <taxon>Actinomycetota</taxon>
        <taxon>Actinomycetes</taxon>
        <taxon>Glycomycetales</taxon>
        <taxon>Glycomycetaceae</taxon>
        <taxon>Stackebrandtia</taxon>
    </lineage>
</organism>
<dbReference type="AlphaFoldDB" id="A0A543ASA6"/>
<accession>A0A543ASA6</accession>
<evidence type="ECO:0000256" key="1">
    <source>
        <dbReference type="SAM" id="MobiDB-lite"/>
    </source>
</evidence>
<sequence length="231" mass="23734">MTQPSPVPDRPAPQSPDPTSPNRSAPPSSPGSPGAVTPHDAVGLPAPGASATPPPDLGAAGNPPSPPVPDPASTPRHLGTPVPFAAPPRDRDNTRLAVTIVVSVVAVVLLCGGGFFGLGAALVATGNELYKQSRDAAAVFMTDVADGALPAAYDSLCEPVKREVTLDEFEREWDPLEINAFQLDNPRDTGDGSFLVSVRATSATSAPMDISLTVSMSGSTMKMEVCGWEAE</sequence>
<dbReference type="RefSeq" id="WP_142035363.1">
    <property type="nucleotide sequence ID" value="NZ_JBHTGS010000001.1"/>
</dbReference>